<dbReference type="Pfam" id="PF03441">
    <property type="entry name" value="FAD_binding_7"/>
    <property type="match status" value="1"/>
</dbReference>
<dbReference type="InterPro" id="IPR005101">
    <property type="entry name" value="Cryptochr/Photolyase_FAD-bd"/>
</dbReference>
<dbReference type="Proteomes" id="UP000682802">
    <property type="component" value="Chromosome 1"/>
</dbReference>
<dbReference type="Gene3D" id="1.10.579.10">
    <property type="entry name" value="DNA Cyclobutane Dipyrimidine Photolyase, subunit A, domain 3"/>
    <property type="match status" value="1"/>
</dbReference>
<dbReference type="Pfam" id="PF04244">
    <property type="entry name" value="DPRP"/>
    <property type="match status" value="1"/>
</dbReference>
<dbReference type="PANTHER" id="PTHR38657">
    <property type="entry name" value="SLR1343 PROTEIN"/>
    <property type="match status" value="1"/>
</dbReference>
<dbReference type="Gene3D" id="1.25.40.80">
    <property type="match status" value="1"/>
</dbReference>
<evidence type="ECO:0000313" key="2">
    <source>
        <dbReference type="EMBL" id="QWG08148.1"/>
    </source>
</evidence>
<dbReference type="InterPro" id="IPR052551">
    <property type="entry name" value="UV-DNA_repair_photolyase"/>
</dbReference>
<protein>
    <submittedName>
        <fullName evidence="2">Cryptochrome/photolyase family protein</fullName>
    </submittedName>
</protein>
<proteinExistence type="predicted"/>
<sequence length="498" mass="58900">MKSIAIVFPHQLLKESPLLQYNSFLLIEEYLFFNQYKFHKQKIAFHRASMKNYESYLKKLGKDVLYIESHQNNDIRNIIEYIGNDINEIVAIDPTDNWLESRLKSTCLKNNINLNLLENPSFLNTKQINERLLNKTVKKYYHSKFYKAQRIRLNILIDKDTQPIGEQWSFDSDNRKKYPAKKTPPKVQFCTATATHNEAIEYTEKYFPKNYGVINRNNLYPTDFNTAELWLDQFLEERFREFGVYEDAMVNNENILNHSLLSPLLNTGLLSIQYVIQRILDFVSKNEIPLNSTEGLIRQLIGWREFIRGIYEIRGSEERTSNYWNFTTKIPDSFYNGSTGIPPIDDCIKKVLATGYCHHIERLMLLGNFMLLCEFHPNAVYKWFMELFIDAYDWVMVTNVYGMSQFADGGLMASKPYISSSNYVIKMSNYKKGEWQKTWDGLFWRFMNKQRSSMKKNPRLSMLINNYDKMDSLKKENLSTHAERFLLEFSCKQPSLFD</sequence>
<organism evidence="2 3">
    <name type="scientific">Flammeovirga kamogawensis</name>
    <dbReference type="NCBI Taxonomy" id="373891"/>
    <lineage>
        <taxon>Bacteria</taxon>
        <taxon>Pseudomonadati</taxon>
        <taxon>Bacteroidota</taxon>
        <taxon>Cytophagia</taxon>
        <taxon>Cytophagales</taxon>
        <taxon>Flammeovirgaceae</taxon>
        <taxon>Flammeovirga</taxon>
    </lineage>
</organism>
<dbReference type="InterPro" id="IPR036134">
    <property type="entry name" value="Crypto/Photolyase_FAD-like_sf"/>
</dbReference>
<evidence type="ECO:0000259" key="1">
    <source>
        <dbReference type="Pfam" id="PF03441"/>
    </source>
</evidence>
<dbReference type="PANTHER" id="PTHR38657:SF1">
    <property type="entry name" value="SLR1343 PROTEIN"/>
    <property type="match status" value="1"/>
</dbReference>
<feature type="domain" description="Cryptochrome/DNA photolyase FAD-binding" evidence="1">
    <location>
        <begin position="330"/>
        <end position="428"/>
    </location>
</feature>
<dbReference type="Gene3D" id="3.40.50.620">
    <property type="entry name" value="HUPs"/>
    <property type="match status" value="1"/>
</dbReference>
<keyword evidence="3" id="KW-1185">Reference proteome</keyword>
<accession>A0ABX8GXL6</accession>
<dbReference type="InterPro" id="IPR014729">
    <property type="entry name" value="Rossmann-like_a/b/a_fold"/>
</dbReference>
<evidence type="ECO:0000313" key="3">
    <source>
        <dbReference type="Proteomes" id="UP000682802"/>
    </source>
</evidence>
<dbReference type="Gene3D" id="1.10.10.1710">
    <property type="entry name" value="Deoxyribodipyrimidine photolyase-related"/>
    <property type="match status" value="1"/>
</dbReference>
<dbReference type="EMBL" id="CP076128">
    <property type="protein sequence ID" value="QWG08148.1"/>
    <property type="molecule type" value="Genomic_DNA"/>
</dbReference>
<dbReference type="RefSeq" id="WP_144075527.1">
    <property type="nucleotide sequence ID" value="NZ_CP076128.1"/>
</dbReference>
<name>A0ABX8GXL6_9BACT</name>
<reference evidence="2 3" key="1">
    <citation type="submission" date="2021-05" db="EMBL/GenBank/DDBJ databases">
        <title>Comparative genomic studies on the polysaccharide-degrading batcterial strains of the Flammeovirga genus.</title>
        <authorList>
            <person name="Zewei F."/>
            <person name="Zheng Z."/>
            <person name="Yu L."/>
            <person name="Ruyue G."/>
            <person name="Yanhong M."/>
            <person name="Yuanyuan C."/>
            <person name="Jingyan G."/>
            <person name="Wenjun H."/>
        </authorList>
    </citation>
    <scope>NUCLEOTIDE SEQUENCE [LARGE SCALE GENOMIC DNA]</scope>
    <source>
        <strain evidence="2 3">YS10</strain>
    </source>
</reference>
<dbReference type="SUPFAM" id="SSF48173">
    <property type="entry name" value="Cryptochrome/photolyase FAD-binding domain"/>
    <property type="match status" value="1"/>
</dbReference>
<dbReference type="InterPro" id="IPR007357">
    <property type="entry name" value="PhrB-like"/>
</dbReference>
<gene>
    <name evidence="2" type="ORF">KM029_04200</name>
</gene>